<proteinExistence type="predicted"/>
<organism evidence="1 2">
    <name type="scientific">Dendrolimus kikuchii</name>
    <dbReference type="NCBI Taxonomy" id="765133"/>
    <lineage>
        <taxon>Eukaryota</taxon>
        <taxon>Metazoa</taxon>
        <taxon>Ecdysozoa</taxon>
        <taxon>Arthropoda</taxon>
        <taxon>Hexapoda</taxon>
        <taxon>Insecta</taxon>
        <taxon>Pterygota</taxon>
        <taxon>Neoptera</taxon>
        <taxon>Endopterygota</taxon>
        <taxon>Lepidoptera</taxon>
        <taxon>Glossata</taxon>
        <taxon>Ditrysia</taxon>
        <taxon>Bombycoidea</taxon>
        <taxon>Lasiocampidae</taxon>
        <taxon>Dendrolimus</taxon>
    </lineage>
</organism>
<sequence length="932" mass="100657">MCHCQLCVCVVTCLSCCGRVLCFLQLTFIASLGAQALAEGVAPVPGVRECAGAAALGTARSGSGGSVARAGRAGGGASAGGSTGNKTDSARQPGPARTASGRTPVPPHRRRWVPPSSLRHHEVPDGDAKHDIIFRKVRGILNKLTPEKFQKLSDDLLGLELDSDKVLKGVILLIFEKALDEPKYSSMYAQLCKRLSEEAPNFEPPGQPCTFKLLLLNKCRTEFENRAQAFAAFEDKALSPEEEEKRHLAKCKMLGNIKFIGELGKLEILAESILHRCIQNLLARRAAADHHEDLECLAQLVRTCGRVLDSERGRGLMEQYFARIEALSASRELAPRIRFMLRDVVELRRGGWVPRAASSAEGPVPIHQLRDDDEPPPPSAHARRDRDRDRDSLFRGGLRSRPLDDVLAGLHLQPPDKLVPPPDKLFGNGFGAPRDAFRQRGGGGAGGGGGGYYQRQPGGGYGKHAPASQAHQQQAQGGRDGARSGKTRVYAPGALEDVQMRPAANSLMFTANRLSKPQPQIPLAPVQQNVLAPSFASAPLLMKEPAITIKPAPDKKDKPKKDKGLNKEEACRLALEAVEAVAAEGEDAEALRRLAELHLPDKLVRRAIAAALEHALAAPAPAPEGAPAQEPPPVVRAACVVVRRVKRAPQAEALRALVAATHPHARLPALLAHAVDARLVSLAEVGAWCEGGQYHPLLLELLQRLHEVVGAERLQQLYDESKINLAAYASERDGEGGGGGAAGALDALEARGLGALVPQLRVQAQLARQLAAEPAPTALYRWIKANVEPAVRQNAAFVSTLVALVGEHVTRAAEVGAGEAGAPDKAALEREKALVEAYAPLLTALLAGRPDLQLAAVYAVQVHAHQHRYPKGMLLRWFMYLYNLEVCEEEAFLRWREDVTDAYPGKGEALFQVNTWLTWLQQQESEDEEAEE</sequence>
<comment type="caution">
    <text evidence="1">The sequence shown here is derived from an EMBL/GenBank/DDBJ whole genome shotgun (WGS) entry which is preliminary data.</text>
</comment>
<protein>
    <submittedName>
        <fullName evidence="1">Uncharacterized protein</fullName>
    </submittedName>
</protein>
<reference evidence="1 2" key="1">
    <citation type="journal article" date="2021" name="Front. Genet.">
        <title>Chromosome-Level Genome Assembly Reveals Significant Gene Expansion in the Toll and IMD Signaling Pathways of Dendrolimus kikuchii.</title>
        <authorList>
            <person name="Zhou J."/>
            <person name="Wu P."/>
            <person name="Xiong Z."/>
            <person name="Liu N."/>
            <person name="Zhao N."/>
            <person name="Ji M."/>
            <person name="Qiu Y."/>
            <person name="Yang B."/>
        </authorList>
    </citation>
    <scope>NUCLEOTIDE SEQUENCE [LARGE SCALE GENOMIC DNA]</scope>
    <source>
        <strain evidence="1">Ann1</strain>
    </source>
</reference>
<keyword evidence="2" id="KW-1185">Reference proteome</keyword>
<name>A0ACC1D718_9NEOP</name>
<dbReference type="EMBL" id="CM034394">
    <property type="protein sequence ID" value="KAJ0179627.1"/>
    <property type="molecule type" value="Genomic_DNA"/>
</dbReference>
<gene>
    <name evidence="1" type="ORF">K1T71_005339</name>
</gene>
<evidence type="ECO:0000313" key="2">
    <source>
        <dbReference type="Proteomes" id="UP000824533"/>
    </source>
</evidence>
<evidence type="ECO:0000313" key="1">
    <source>
        <dbReference type="EMBL" id="KAJ0179627.1"/>
    </source>
</evidence>
<dbReference type="Proteomes" id="UP000824533">
    <property type="component" value="Linkage Group LG08"/>
</dbReference>
<accession>A0ACC1D718</accession>